<evidence type="ECO:0000313" key="2">
    <source>
        <dbReference type="Proteomes" id="UP000555103"/>
    </source>
</evidence>
<comment type="caution">
    <text evidence="1">The sequence shown here is derived from an EMBL/GenBank/DDBJ whole genome shotgun (WGS) entry which is preliminary data.</text>
</comment>
<keyword evidence="2" id="KW-1185">Reference proteome</keyword>
<gene>
    <name evidence="1" type="ORF">GGR21_003419</name>
</gene>
<dbReference type="InterPro" id="IPR009000">
    <property type="entry name" value="Transl_B-barrel_sf"/>
</dbReference>
<organism evidence="1 2">
    <name type="scientific">Dysgonomonas hofstadii</name>
    <dbReference type="NCBI Taxonomy" id="637886"/>
    <lineage>
        <taxon>Bacteria</taxon>
        <taxon>Pseudomonadati</taxon>
        <taxon>Bacteroidota</taxon>
        <taxon>Bacteroidia</taxon>
        <taxon>Bacteroidales</taxon>
        <taxon>Dysgonomonadaceae</taxon>
        <taxon>Dysgonomonas</taxon>
    </lineage>
</organism>
<reference evidence="1 2" key="1">
    <citation type="submission" date="2020-08" db="EMBL/GenBank/DDBJ databases">
        <title>Genomic Encyclopedia of Type Strains, Phase IV (KMG-IV): sequencing the most valuable type-strain genomes for metagenomic binning, comparative biology and taxonomic classification.</title>
        <authorList>
            <person name="Goeker M."/>
        </authorList>
    </citation>
    <scope>NUCLEOTIDE SEQUENCE [LARGE SCALE GENOMIC DNA]</scope>
    <source>
        <strain evidence="1 2">DSM 104969</strain>
    </source>
</reference>
<evidence type="ECO:0000313" key="1">
    <source>
        <dbReference type="EMBL" id="MBB4037502.1"/>
    </source>
</evidence>
<proteinExistence type="predicted"/>
<dbReference type="SUPFAM" id="SSF50447">
    <property type="entry name" value="Translation proteins"/>
    <property type="match status" value="1"/>
</dbReference>
<keyword evidence="1" id="KW-0251">Elongation factor</keyword>
<accession>A0A840CYK8</accession>
<protein>
    <submittedName>
        <fullName evidence="1">Translation elongation factor EF-Tu-like GTPase</fullName>
    </submittedName>
</protein>
<keyword evidence="1" id="KW-0648">Protein biosynthesis</keyword>
<name>A0A840CYK8_9BACT</name>
<dbReference type="Proteomes" id="UP000555103">
    <property type="component" value="Unassembled WGS sequence"/>
</dbReference>
<dbReference type="GO" id="GO:0003746">
    <property type="term" value="F:translation elongation factor activity"/>
    <property type="evidence" value="ECO:0007669"/>
    <property type="project" value="UniProtKB-KW"/>
</dbReference>
<sequence>MENNNFRMPIEDILHIRGRGLVLAGRVESGEVSIGDMVYIETAEGKLVKGNLTLDGIEVFGHITKAEAGMNVGMFFKVPYLQKKSEALEVIPVKIGDIVKK</sequence>
<dbReference type="Gene3D" id="2.40.30.10">
    <property type="entry name" value="Translation factors"/>
    <property type="match status" value="1"/>
</dbReference>
<dbReference type="EMBL" id="JACIEP010000014">
    <property type="protein sequence ID" value="MBB4037502.1"/>
    <property type="molecule type" value="Genomic_DNA"/>
</dbReference>
<dbReference type="RefSeq" id="WP_183308344.1">
    <property type="nucleotide sequence ID" value="NZ_JACIEP010000014.1"/>
</dbReference>
<dbReference type="AlphaFoldDB" id="A0A840CYK8"/>